<proteinExistence type="predicted"/>
<feature type="domain" description="Endonuclease GajA/Old nuclease/RecF-like AAA" evidence="1">
    <location>
        <begin position="10"/>
        <end position="365"/>
    </location>
</feature>
<evidence type="ECO:0000259" key="2">
    <source>
        <dbReference type="Pfam" id="PF20469"/>
    </source>
</evidence>
<evidence type="ECO:0000259" key="1">
    <source>
        <dbReference type="Pfam" id="PF13175"/>
    </source>
</evidence>
<dbReference type="InterPro" id="IPR027417">
    <property type="entry name" value="P-loop_NTPase"/>
</dbReference>
<dbReference type="RefSeq" id="WP_096005019.1">
    <property type="nucleotide sequence ID" value="NZ_NTMR01000012.1"/>
</dbReference>
<dbReference type="InterPro" id="IPR041685">
    <property type="entry name" value="AAA_GajA/Old/RecF-like"/>
</dbReference>
<protein>
    <submittedName>
        <fullName evidence="3">Uncharacterized protein</fullName>
    </submittedName>
</protein>
<dbReference type="Proteomes" id="UP000242313">
    <property type="component" value="Unassembled WGS sequence"/>
</dbReference>
<dbReference type="PANTHER" id="PTHR43581">
    <property type="entry name" value="ATP/GTP PHOSPHATASE"/>
    <property type="match status" value="1"/>
</dbReference>
<organism evidence="3 4">
    <name type="scientific">Pseudomonas abyssi</name>
    <dbReference type="NCBI Taxonomy" id="170540"/>
    <lineage>
        <taxon>Bacteria</taxon>
        <taxon>Pseudomonadati</taxon>
        <taxon>Pseudomonadota</taxon>
        <taxon>Gammaproteobacteria</taxon>
        <taxon>Pseudomonadales</taxon>
        <taxon>Pseudomonadaceae</taxon>
        <taxon>Pseudomonas</taxon>
    </lineage>
</organism>
<dbReference type="PANTHER" id="PTHR43581:SF4">
    <property type="entry name" value="ATP_GTP PHOSPHATASE"/>
    <property type="match status" value="1"/>
</dbReference>
<name>A0A2A3MHH2_9PSED</name>
<dbReference type="AlphaFoldDB" id="A0A2A3MHH2"/>
<dbReference type="Pfam" id="PF20469">
    <property type="entry name" value="OLD-like_TOPRIM"/>
    <property type="match status" value="1"/>
</dbReference>
<accession>A0A2A3MHH2</accession>
<feature type="domain" description="OLD protein-like TOPRIM" evidence="2">
    <location>
        <begin position="441"/>
        <end position="484"/>
    </location>
</feature>
<dbReference type="InterPro" id="IPR051396">
    <property type="entry name" value="Bact_Antivir_Def_Nuclease"/>
</dbReference>
<dbReference type="InterPro" id="IPR034139">
    <property type="entry name" value="TOPRIM_OLD"/>
</dbReference>
<sequence>MIVGVLLRYIKTYKGINYIPLTEASNFCGLVGDNGIGKSSVLEALDSFFNERQITLNIAVKRSGYSETKPSILPVFLVKKIKIPEPLTALAEKLSQLALSISEADVNPANRQHIKRFITHRESLLRNIKISEHYLIPIGVDHNSNPTLSVFNCRKLVEITHGEQADPQLISLNDSEVSEFSPLLRELKNGIEYIYIPKDIDSESFTKLETIEIQALMGETLNEILERCVTTHAIQSINRSLNEFIDGLSQELIEYSYRTPTDRQQNLKKQDVYNLITQAFFNIRKLHKKQGESWLEINALSSGEKQKAIIDVAHSLIKNHRTSGHNLVLAIDEPESSLHMSACFDQFDALHDISQSCMQLLFSTHWYGFFPTIEDGSATVITKKDGDHVFDLINLPSHREQVKQLASSSRGKFPYDIRLKSINDLVQSIISSTIGDNPYTWVLCEGSSERIYLNAYFKDIVSSRRVRVVPVGGAKEIKRIYQHLAVSYEEFKDEINGKIVLISDTDTELVSYETNNNLSNLICKRLVSDSKTRDARLVHIKSNPVSPQTEIEDALNGKLFYETLKEFSAELKNQVLCDLFDSATEENSYFALDLRTSERDLINNFFDSGNNKYVFAQRYIARLTDTHKVPAWINEIRGWIS</sequence>
<dbReference type="SUPFAM" id="SSF52540">
    <property type="entry name" value="P-loop containing nucleoside triphosphate hydrolases"/>
    <property type="match status" value="1"/>
</dbReference>
<keyword evidence="4" id="KW-1185">Reference proteome</keyword>
<comment type="caution">
    <text evidence="3">The sequence shown here is derived from an EMBL/GenBank/DDBJ whole genome shotgun (WGS) entry which is preliminary data.</text>
</comment>
<reference evidence="3 4" key="1">
    <citation type="submission" date="2017-09" db="EMBL/GenBank/DDBJ databases">
        <title>Pseudomonas abyssi sp. nov. isolated from Abyssopelagic Water.</title>
        <authorList>
            <person name="Wei Y."/>
        </authorList>
    </citation>
    <scope>NUCLEOTIDE SEQUENCE [LARGE SCALE GENOMIC DNA]</scope>
    <source>
        <strain evidence="3 4">MT5</strain>
    </source>
</reference>
<dbReference type="Pfam" id="PF13175">
    <property type="entry name" value="AAA_15"/>
    <property type="match status" value="1"/>
</dbReference>
<evidence type="ECO:0000313" key="3">
    <source>
        <dbReference type="EMBL" id="PBK04268.1"/>
    </source>
</evidence>
<dbReference type="EMBL" id="NTMR01000012">
    <property type="protein sequence ID" value="PBK04268.1"/>
    <property type="molecule type" value="Genomic_DNA"/>
</dbReference>
<gene>
    <name evidence="3" type="ORF">CNQ84_11305</name>
</gene>
<evidence type="ECO:0000313" key="4">
    <source>
        <dbReference type="Proteomes" id="UP000242313"/>
    </source>
</evidence>
<dbReference type="Gene3D" id="3.40.50.300">
    <property type="entry name" value="P-loop containing nucleotide triphosphate hydrolases"/>
    <property type="match status" value="1"/>
</dbReference>